<evidence type="ECO:0000313" key="11">
    <source>
        <dbReference type="Proteomes" id="UP000243250"/>
    </source>
</evidence>
<evidence type="ECO:0000256" key="4">
    <source>
        <dbReference type="ARBA" id="ARBA00022801"/>
    </source>
</evidence>
<evidence type="ECO:0000256" key="3">
    <source>
        <dbReference type="ARBA" id="ARBA00022692"/>
    </source>
</evidence>
<keyword evidence="11" id="KW-1185">Reference proteome</keyword>
<evidence type="ECO:0000256" key="8">
    <source>
        <dbReference type="SAM" id="Phobius"/>
    </source>
</evidence>
<keyword evidence="4" id="KW-0378">Hydrolase</keyword>
<keyword evidence="7 8" id="KW-0472">Membrane</keyword>
<dbReference type="CDD" id="cd06160">
    <property type="entry name" value="S2P-M50_like_2"/>
    <property type="match status" value="1"/>
</dbReference>
<feature type="transmembrane region" description="Helical" evidence="8">
    <location>
        <begin position="161"/>
        <end position="179"/>
    </location>
</feature>
<dbReference type="EMBL" id="FOYS01000006">
    <property type="protein sequence ID" value="SFR67103.1"/>
    <property type="molecule type" value="Genomic_DNA"/>
</dbReference>
<feature type="transmembrane region" description="Helical" evidence="8">
    <location>
        <begin position="96"/>
        <end position="116"/>
    </location>
</feature>
<sequence length="370" mass="39010">MYPESLATTMSETALGDAPHPARFAGVFDVYEVESTADEVRYYGEPRSDHQSVLRAVAPVFRDRGYAVSVEKNLGEFVLVATERSVGVDGFPTTNVVLFLATVATTLFAGTQWYGIDVVANPARIVEAWPFAAAVVGVLGVHETGHYVASRYHDVQASLPYFIPIPTLLGTMGAVIRMNDTLPDRESLFDIGVAGPLAGLAATVVVTAIGVTLPPVEVGALPVALGYPPLIQLIAAALGEPLTYADPSLMANPVVVGGWVGAFVTFLNLLPVGQLDGGHIVRAMFGSAHATIQRLVPPVLFGLGAYTYYFADGDSVSLWVVWGFLSLLFARAGSADPIDDSALDSPRLVVGGLTLLLGALSFTPVPLILT</sequence>
<accession>A0A1I6IK75</accession>
<dbReference type="GO" id="GO:0008233">
    <property type="term" value="F:peptidase activity"/>
    <property type="evidence" value="ECO:0007669"/>
    <property type="project" value="UniProtKB-KW"/>
</dbReference>
<organism evidence="10 11">
    <name type="scientific">Halogeometricum limi</name>
    <dbReference type="NCBI Taxonomy" id="555875"/>
    <lineage>
        <taxon>Archaea</taxon>
        <taxon>Methanobacteriati</taxon>
        <taxon>Methanobacteriota</taxon>
        <taxon>Stenosarchaea group</taxon>
        <taxon>Halobacteria</taxon>
        <taxon>Halobacteriales</taxon>
        <taxon>Haloferacaceae</taxon>
        <taxon>Halogeometricum</taxon>
    </lineage>
</organism>
<gene>
    <name evidence="10" type="ORF">SAMN04488124_3322</name>
</gene>
<dbReference type="InterPro" id="IPR044838">
    <property type="entry name" value="EGY1-like"/>
</dbReference>
<reference evidence="11" key="1">
    <citation type="submission" date="2016-10" db="EMBL/GenBank/DDBJ databases">
        <authorList>
            <person name="Varghese N."/>
            <person name="Submissions S."/>
        </authorList>
    </citation>
    <scope>NUCLEOTIDE SEQUENCE [LARGE SCALE GENOMIC DNA]</scope>
    <source>
        <strain evidence="11">CGMCC 1.8711</strain>
    </source>
</reference>
<dbReference type="Proteomes" id="UP000243250">
    <property type="component" value="Unassembled WGS sequence"/>
</dbReference>
<evidence type="ECO:0000256" key="5">
    <source>
        <dbReference type="ARBA" id="ARBA00022946"/>
    </source>
</evidence>
<keyword evidence="2" id="KW-0645">Protease</keyword>
<feature type="transmembrane region" description="Helical" evidence="8">
    <location>
        <begin position="218"/>
        <end position="238"/>
    </location>
</feature>
<keyword evidence="5" id="KW-0809">Transit peptide</keyword>
<dbReference type="InterPro" id="IPR008915">
    <property type="entry name" value="Peptidase_M50"/>
</dbReference>
<dbReference type="PANTHER" id="PTHR31412">
    <property type="entry name" value="ZINC METALLOPROTEASE EGY1"/>
    <property type="match status" value="1"/>
</dbReference>
<feature type="transmembrane region" description="Helical" evidence="8">
    <location>
        <begin position="250"/>
        <end position="270"/>
    </location>
</feature>
<feature type="transmembrane region" description="Helical" evidence="8">
    <location>
        <begin position="316"/>
        <end position="334"/>
    </location>
</feature>
<keyword evidence="6 8" id="KW-1133">Transmembrane helix</keyword>
<feature type="transmembrane region" description="Helical" evidence="8">
    <location>
        <begin position="128"/>
        <end position="149"/>
    </location>
</feature>
<dbReference type="Pfam" id="PF02163">
    <property type="entry name" value="Peptidase_M50"/>
    <property type="match status" value="1"/>
</dbReference>
<proteinExistence type="predicted"/>
<feature type="transmembrane region" description="Helical" evidence="8">
    <location>
        <begin position="346"/>
        <end position="369"/>
    </location>
</feature>
<dbReference type="STRING" id="555875.SAMN04488124_3322"/>
<evidence type="ECO:0000259" key="9">
    <source>
        <dbReference type="Pfam" id="PF02163"/>
    </source>
</evidence>
<dbReference type="AlphaFoldDB" id="A0A1I6IK75"/>
<name>A0A1I6IK75_9EURY</name>
<protein>
    <submittedName>
        <fullName evidence="10">Peptidase family M50</fullName>
    </submittedName>
</protein>
<evidence type="ECO:0000313" key="10">
    <source>
        <dbReference type="EMBL" id="SFR67103.1"/>
    </source>
</evidence>
<dbReference type="GO" id="GO:0006508">
    <property type="term" value="P:proteolysis"/>
    <property type="evidence" value="ECO:0007669"/>
    <property type="project" value="UniProtKB-KW"/>
</dbReference>
<comment type="subcellular location">
    <subcellularLocation>
        <location evidence="1">Membrane</location>
        <topology evidence="1">Multi-pass membrane protein</topology>
    </subcellularLocation>
</comment>
<dbReference type="PANTHER" id="PTHR31412:SF0">
    <property type="entry name" value="ZINC METALLOPROTEASE EGY1, CHLOROPLASTIC-RELATED"/>
    <property type="match status" value="1"/>
</dbReference>
<evidence type="ECO:0000256" key="6">
    <source>
        <dbReference type="ARBA" id="ARBA00022989"/>
    </source>
</evidence>
<dbReference type="GO" id="GO:0016020">
    <property type="term" value="C:membrane"/>
    <property type="evidence" value="ECO:0007669"/>
    <property type="project" value="UniProtKB-SubCell"/>
</dbReference>
<evidence type="ECO:0000256" key="2">
    <source>
        <dbReference type="ARBA" id="ARBA00022670"/>
    </source>
</evidence>
<keyword evidence="3 8" id="KW-0812">Transmembrane</keyword>
<feature type="transmembrane region" description="Helical" evidence="8">
    <location>
        <begin position="191"/>
        <end position="211"/>
    </location>
</feature>
<feature type="domain" description="Peptidase M50" evidence="9">
    <location>
        <begin position="131"/>
        <end position="289"/>
    </location>
</feature>
<evidence type="ECO:0000256" key="7">
    <source>
        <dbReference type="ARBA" id="ARBA00023136"/>
    </source>
</evidence>
<evidence type="ECO:0000256" key="1">
    <source>
        <dbReference type="ARBA" id="ARBA00004141"/>
    </source>
</evidence>